<sequence>MNPSQYFYEPAQGHGLPHDPFNAIVGPRPIGWISSQDAEGHLNLAPYSFFNAFNYTPPIIGFASIGWKDSVRNIQATGTFCWNLATRPLAEAMNASCEAVDADIDEFELAGLTPEPSKRIAVPRVKESPVAFECQLSQLIQLNTAQGEAVDTWLVLGEVVGVHIAEHLLVDGVYQTTLAEPILRAGGPAAYYGISDAERFEMYRPGVRG</sequence>
<dbReference type="Proteomes" id="UP000094291">
    <property type="component" value="Unassembled WGS sequence"/>
</dbReference>
<reference evidence="2 3" key="1">
    <citation type="submission" date="2016-08" db="EMBL/GenBank/DDBJ databases">
        <authorList>
            <person name="Seilhamer J.J."/>
        </authorList>
    </citation>
    <scope>NUCLEOTIDE SEQUENCE [LARGE SCALE GENOMIC DNA]</scope>
    <source>
        <strain evidence="2 3">PH27A</strain>
    </source>
</reference>
<dbReference type="STRING" id="197479.BFW38_02625"/>
<dbReference type="Pfam" id="PF01613">
    <property type="entry name" value="Flavin_Reduct"/>
    <property type="match status" value="1"/>
</dbReference>
<evidence type="ECO:0000313" key="2">
    <source>
        <dbReference type="EMBL" id="ODC02607.1"/>
    </source>
</evidence>
<accession>A0A1E2V6J8</accession>
<comment type="caution">
    <text evidence="2">The sequence shown here is derived from an EMBL/GenBank/DDBJ whole genome shotgun (WGS) entry which is preliminary data.</text>
</comment>
<evidence type="ECO:0000313" key="3">
    <source>
        <dbReference type="Proteomes" id="UP000094291"/>
    </source>
</evidence>
<dbReference type="GO" id="GO:0010181">
    <property type="term" value="F:FMN binding"/>
    <property type="evidence" value="ECO:0007669"/>
    <property type="project" value="InterPro"/>
</dbReference>
<dbReference type="AlphaFoldDB" id="A0A1E2V6J8"/>
<dbReference type="EMBL" id="MDTQ01000001">
    <property type="protein sequence ID" value="ODC02607.1"/>
    <property type="molecule type" value="Genomic_DNA"/>
</dbReference>
<dbReference type="GO" id="GO:0016646">
    <property type="term" value="F:oxidoreductase activity, acting on the CH-NH group of donors, NAD or NADP as acceptor"/>
    <property type="evidence" value="ECO:0007669"/>
    <property type="project" value="UniProtKB-ARBA"/>
</dbReference>
<evidence type="ECO:0000259" key="1">
    <source>
        <dbReference type="SMART" id="SM00903"/>
    </source>
</evidence>
<dbReference type="OrthoDB" id="9794638at2"/>
<feature type="domain" description="Flavin reductase like" evidence="1">
    <location>
        <begin position="25"/>
        <end position="176"/>
    </location>
</feature>
<dbReference type="PANTHER" id="PTHR43812">
    <property type="entry name" value="BLR2425 PROTEIN"/>
    <property type="match status" value="1"/>
</dbReference>
<organism evidence="2 3">
    <name type="scientific">Terasakiispira papahanaumokuakeensis</name>
    <dbReference type="NCBI Taxonomy" id="197479"/>
    <lineage>
        <taxon>Bacteria</taxon>
        <taxon>Pseudomonadati</taxon>
        <taxon>Pseudomonadota</taxon>
        <taxon>Gammaproteobacteria</taxon>
        <taxon>Oceanospirillales</taxon>
        <taxon>Terasakiispira</taxon>
    </lineage>
</organism>
<keyword evidence="3" id="KW-1185">Reference proteome</keyword>
<dbReference type="RefSeq" id="WP_068996992.1">
    <property type="nucleotide sequence ID" value="NZ_MDTQ01000001.1"/>
</dbReference>
<dbReference type="SUPFAM" id="SSF50475">
    <property type="entry name" value="FMN-binding split barrel"/>
    <property type="match status" value="1"/>
</dbReference>
<gene>
    <name evidence="2" type="ORF">BFW38_02625</name>
</gene>
<protein>
    <submittedName>
        <fullName evidence="2">Asp/Glu/hydantoin racemase</fullName>
    </submittedName>
</protein>
<dbReference type="Gene3D" id="2.30.110.10">
    <property type="entry name" value="Electron Transport, Fmn-binding Protein, Chain A"/>
    <property type="match status" value="1"/>
</dbReference>
<name>A0A1E2V6J8_9GAMM</name>
<dbReference type="InterPro" id="IPR002563">
    <property type="entry name" value="Flavin_Rdtase-like_dom"/>
</dbReference>
<dbReference type="InterPro" id="IPR012349">
    <property type="entry name" value="Split_barrel_FMN-bd"/>
</dbReference>
<dbReference type="SMART" id="SM00903">
    <property type="entry name" value="Flavin_Reduct"/>
    <property type="match status" value="1"/>
</dbReference>
<dbReference type="PANTHER" id="PTHR43812:SF2">
    <property type="entry name" value="FLAVIN REDUCTASE LIKE DOMAIN-CONTAINING PROTEIN"/>
    <property type="match status" value="1"/>
</dbReference>
<proteinExistence type="predicted"/>